<accession>A0AAD9ZAE3</accession>
<keyword evidence="2" id="KW-0808">Transferase</keyword>
<comment type="similarity">
    <text evidence="2">Belongs to the thiolase-like superfamily. Beta-ketoacyl-ACP synthases family.</text>
</comment>
<dbReference type="EMBL" id="JASNWA010000006">
    <property type="protein sequence ID" value="KAK3174023.1"/>
    <property type="molecule type" value="Genomic_DNA"/>
</dbReference>
<evidence type="ECO:0000313" key="5">
    <source>
        <dbReference type="Proteomes" id="UP001276659"/>
    </source>
</evidence>
<dbReference type="InterPro" id="IPR020841">
    <property type="entry name" value="PKS_Beta-ketoAc_synthase_dom"/>
</dbReference>
<dbReference type="SMART" id="SM00825">
    <property type="entry name" value="PKS_KS"/>
    <property type="match status" value="1"/>
</dbReference>
<dbReference type="GO" id="GO:0004312">
    <property type="term" value="F:fatty acid synthase activity"/>
    <property type="evidence" value="ECO:0007669"/>
    <property type="project" value="TreeGrafter"/>
</dbReference>
<comment type="caution">
    <text evidence="4">The sequence shown here is derived from an EMBL/GenBank/DDBJ whole genome shotgun (WGS) entry which is preliminary data.</text>
</comment>
<evidence type="ECO:0000256" key="2">
    <source>
        <dbReference type="RuleBase" id="RU003694"/>
    </source>
</evidence>
<dbReference type="PANTHER" id="PTHR43775">
    <property type="entry name" value="FATTY ACID SYNTHASE"/>
    <property type="match status" value="1"/>
</dbReference>
<evidence type="ECO:0000259" key="3">
    <source>
        <dbReference type="PROSITE" id="PS52004"/>
    </source>
</evidence>
<dbReference type="InterPro" id="IPR014030">
    <property type="entry name" value="Ketoacyl_synth_N"/>
</dbReference>
<reference evidence="4" key="1">
    <citation type="submission" date="2022-11" db="EMBL/GenBank/DDBJ databases">
        <title>Chromosomal genome sequence assembly and mating type (MAT) locus characterization of the leprose asexual lichenized fungus Lepraria neglecta (Nyl.) Erichsen.</title>
        <authorList>
            <person name="Allen J.L."/>
            <person name="Pfeffer B."/>
        </authorList>
    </citation>
    <scope>NUCLEOTIDE SEQUENCE</scope>
    <source>
        <strain evidence="4">Allen 5258</strain>
    </source>
</reference>
<evidence type="ECO:0000256" key="1">
    <source>
        <dbReference type="ARBA" id="ARBA00023268"/>
    </source>
</evidence>
<dbReference type="GO" id="GO:0044550">
    <property type="term" value="P:secondary metabolite biosynthetic process"/>
    <property type="evidence" value="ECO:0007669"/>
    <property type="project" value="TreeGrafter"/>
</dbReference>
<dbReference type="Pfam" id="PF00109">
    <property type="entry name" value="ketoacyl-synt"/>
    <property type="match status" value="1"/>
</dbReference>
<keyword evidence="1" id="KW-0511">Multifunctional enzyme</keyword>
<dbReference type="PROSITE" id="PS52004">
    <property type="entry name" value="KS3_2"/>
    <property type="match status" value="1"/>
</dbReference>
<dbReference type="InterPro" id="IPR050091">
    <property type="entry name" value="PKS_NRPS_Biosynth_Enz"/>
</dbReference>
<evidence type="ECO:0000313" key="4">
    <source>
        <dbReference type="EMBL" id="KAK3174023.1"/>
    </source>
</evidence>
<dbReference type="AlphaFoldDB" id="A0AAD9ZAE3"/>
<dbReference type="SUPFAM" id="SSF53901">
    <property type="entry name" value="Thiolase-like"/>
    <property type="match status" value="1"/>
</dbReference>
<dbReference type="GO" id="GO:0006633">
    <property type="term" value="P:fatty acid biosynthetic process"/>
    <property type="evidence" value="ECO:0007669"/>
    <property type="project" value="TreeGrafter"/>
</dbReference>
<dbReference type="CDD" id="cd00833">
    <property type="entry name" value="PKS"/>
    <property type="match status" value="1"/>
</dbReference>
<name>A0AAD9ZAE3_9LECA</name>
<proteinExistence type="inferred from homology"/>
<dbReference type="InterPro" id="IPR016039">
    <property type="entry name" value="Thiolase-like"/>
</dbReference>
<dbReference type="Gene3D" id="3.40.47.10">
    <property type="match status" value="1"/>
</dbReference>
<organism evidence="4 5">
    <name type="scientific">Lepraria neglecta</name>
    <dbReference type="NCBI Taxonomy" id="209136"/>
    <lineage>
        <taxon>Eukaryota</taxon>
        <taxon>Fungi</taxon>
        <taxon>Dikarya</taxon>
        <taxon>Ascomycota</taxon>
        <taxon>Pezizomycotina</taxon>
        <taxon>Lecanoromycetes</taxon>
        <taxon>OSLEUM clade</taxon>
        <taxon>Lecanoromycetidae</taxon>
        <taxon>Lecanorales</taxon>
        <taxon>Lecanorineae</taxon>
        <taxon>Stereocaulaceae</taxon>
        <taxon>Lepraria</taxon>
    </lineage>
</organism>
<keyword evidence="5" id="KW-1185">Reference proteome</keyword>
<dbReference type="Pfam" id="PF02801">
    <property type="entry name" value="Ketoacyl-synt_C"/>
    <property type="match status" value="1"/>
</dbReference>
<sequence length="411" mass="44268">MAECSPIPIAIIGIGCRLPGGVSDTEGLWDLLANGKNTWSPVPSERFNEDAFYHPNPENNGTTNHRGGHFLSQDNDLAAFDAGFFGMSAAEAQATDPQQRLLLEASYEAFENAGIPIDQVRGSDTAVYTAMFTRDYDRNIYKDPIEIPKYHATGCGEAILSNRISYFFHLNGPSMTLDTGCSGSMVALHQACQSLRAGESSAALACGVSLILNPDHMIAMSKLYMLNDNGRSYPFDARGAGYGRGEGVTAVVLKRLDDALNAGDSIRAVIRNTSVNHDGKTKGITLPSAKAQETLQRTTYQQAGLDPCTVQYMEAHGTGTAAGDVAELQGIAQAFCKNRPPSNPLYIGSIKSNIGHLESSSGLAGLIKTVLMLERGYLLPNADFQEPKSELELDKWNMRVSGNVSQPPNRL</sequence>
<gene>
    <name evidence="4" type="ORF">OEA41_001267</name>
</gene>
<dbReference type="PANTHER" id="PTHR43775:SF22">
    <property type="entry name" value="SYNTHASE, PUTATIVE (JCVI)-RELATED"/>
    <property type="match status" value="1"/>
</dbReference>
<feature type="domain" description="Ketosynthase family 3 (KS3)" evidence="3">
    <location>
        <begin position="6"/>
        <end position="411"/>
    </location>
</feature>
<dbReference type="InterPro" id="IPR014031">
    <property type="entry name" value="Ketoacyl_synth_C"/>
</dbReference>
<dbReference type="Proteomes" id="UP001276659">
    <property type="component" value="Unassembled WGS sequence"/>
</dbReference>
<protein>
    <submittedName>
        <fullName evidence="4">PKS/NRPS-like protein biosynthetic cluster</fullName>
    </submittedName>
</protein>